<dbReference type="SMART" id="SM00031">
    <property type="entry name" value="DED"/>
    <property type="match status" value="2"/>
</dbReference>
<dbReference type="SUPFAM" id="SSF47986">
    <property type="entry name" value="DEATH domain"/>
    <property type="match status" value="2"/>
</dbReference>
<evidence type="ECO:0000313" key="3">
    <source>
        <dbReference type="Proteomes" id="UP001159428"/>
    </source>
</evidence>
<accession>A0AAU9XHH4</accession>
<dbReference type="InterPro" id="IPR011029">
    <property type="entry name" value="DEATH-like_dom_sf"/>
</dbReference>
<dbReference type="PANTHER" id="PTHR48169">
    <property type="entry name" value="DED DOMAIN-CONTAINING PROTEIN"/>
    <property type="match status" value="1"/>
</dbReference>
<feature type="domain" description="DED" evidence="1">
    <location>
        <begin position="5"/>
        <end position="84"/>
    </location>
</feature>
<dbReference type="PROSITE" id="PS50168">
    <property type="entry name" value="DED"/>
    <property type="match status" value="2"/>
</dbReference>
<reference evidence="2 3" key="1">
    <citation type="submission" date="2022-05" db="EMBL/GenBank/DDBJ databases">
        <authorList>
            <consortium name="Genoscope - CEA"/>
            <person name="William W."/>
        </authorList>
    </citation>
    <scope>NUCLEOTIDE SEQUENCE [LARGE SCALE GENOMIC DNA]</scope>
</reference>
<dbReference type="PANTHER" id="PTHR48169:SF3">
    <property type="entry name" value="CASP8 AND FADD LIKE APOPTOSIS REGULATOR"/>
    <property type="match status" value="1"/>
</dbReference>
<dbReference type="GO" id="GO:0042981">
    <property type="term" value="P:regulation of apoptotic process"/>
    <property type="evidence" value="ECO:0007669"/>
    <property type="project" value="InterPro"/>
</dbReference>
<comment type="caution">
    <text evidence="2">The sequence shown here is derived from an EMBL/GenBank/DDBJ whole genome shotgun (WGS) entry which is preliminary data.</text>
</comment>
<protein>
    <recommendedName>
        <fullName evidence="1">DED domain-containing protein</fullName>
    </recommendedName>
</protein>
<evidence type="ECO:0000313" key="2">
    <source>
        <dbReference type="EMBL" id="CAH3148391.1"/>
    </source>
</evidence>
<organism evidence="2 3">
    <name type="scientific">Pocillopora meandrina</name>
    <dbReference type="NCBI Taxonomy" id="46732"/>
    <lineage>
        <taxon>Eukaryota</taxon>
        <taxon>Metazoa</taxon>
        <taxon>Cnidaria</taxon>
        <taxon>Anthozoa</taxon>
        <taxon>Hexacorallia</taxon>
        <taxon>Scleractinia</taxon>
        <taxon>Astrocoeniina</taxon>
        <taxon>Pocilloporidae</taxon>
        <taxon>Pocillopora</taxon>
    </lineage>
</organism>
<dbReference type="EMBL" id="CALNXJ010000044">
    <property type="protein sequence ID" value="CAH3148391.1"/>
    <property type="molecule type" value="Genomic_DNA"/>
</dbReference>
<dbReference type="Pfam" id="PF01335">
    <property type="entry name" value="DED"/>
    <property type="match status" value="1"/>
</dbReference>
<name>A0AAU9XHH4_9CNID</name>
<dbReference type="InterPro" id="IPR049341">
    <property type="entry name" value="TRADD-like_N"/>
</dbReference>
<proteinExistence type="predicted"/>
<sequence length="846" mass="97280">MSTIEYNSLLFEISERIDELNALQRLVFICRGKLTQSGSGNVHDGLSLFKELEEHGYLGIDRLKLMKELLKSVKEWSLIGKVKKLENKRKEYKGLLEKIICALDELNDMERLITLCRGNIREGNIGNIVDVRSLFEELENQETLGIDCLDVVKVILAETGKTDLFKEVEEFEERRDHEDEFEAKKEQRAALMSSVRSTLMGVVNIKTVFKVVAGGLTVVSAMEVLSRWSSFDQLVAAVQTCVLPAGTSLVQITDGCVCLTVQAESLSALKTLWKLYQDRTLQKRLYDFFVTEMRELAEGEDVEVNVTIDEGEYQKACIELIPGVQGGATIDYVERRRRNSDSAVYFNAKELPLSRLKYLETEVKYLHNSIALLEEKKENLGSHPFEQKEIAPTRSSAENFDYKPWDPKKMEEDTIKTERSEDLESKLKMKLMGDEKMDFVQWYIENVHETFSITTEASESGLGTRTTVSEEEIEDVRDSSGFFLKDLRKESIHELDRRLFVDKVGKERVFQFFGLKMNLIPSENSYVCPMKWIAQSFPNTPVDLIRQCFEALQMNDLVAFLKPISLRPVLSSGEVETLRTGDLPTKSHNNVLVLVVNDSTDKDLDQKMEGFFKELNSQNNVTVIGSSCSEENRKELNDLKMKQMRKKELSKEVEACNYSLHSATSKSKMITKEFVLSALRFKVAELEKEMEMNKPLVEVQLKVNEEKRRIITSTMDNWIQNQEKFTAVFLAFIIDEKESIYDYDVLTECVASKLSSLPYHTKIVVGAPRWIIINEVPEMLSIGSPDWPINSSIFNSMIEMFVERYHELDLVSMMREFLRTKQVVSDIRSNLSTLPRFEKRKEQELE</sequence>
<evidence type="ECO:0000259" key="1">
    <source>
        <dbReference type="PROSITE" id="PS50168"/>
    </source>
</evidence>
<dbReference type="Proteomes" id="UP001159428">
    <property type="component" value="Unassembled WGS sequence"/>
</dbReference>
<dbReference type="InterPro" id="IPR001875">
    <property type="entry name" value="DED_dom"/>
</dbReference>
<dbReference type="Pfam" id="PF20694">
    <property type="entry name" value="TRADD-like_N"/>
    <property type="match status" value="1"/>
</dbReference>
<dbReference type="AlphaFoldDB" id="A0AAU9XHH4"/>
<feature type="domain" description="DED" evidence="1">
    <location>
        <begin position="91"/>
        <end position="170"/>
    </location>
</feature>
<dbReference type="Gene3D" id="1.10.533.10">
    <property type="entry name" value="Death Domain, Fas"/>
    <property type="match status" value="2"/>
</dbReference>
<gene>
    <name evidence="2" type="ORF">PMEA_00023855</name>
</gene>
<keyword evidence="3" id="KW-1185">Reference proteome</keyword>